<proteinExistence type="predicted"/>
<dbReference type="Proteomes" id="UP000887566">
    <property type="component" value="Unplaced"/>
</dbReference>
<name>A0A914WSE1_9BILA</name>
<protein>
    <submittedName>
        <fullName evidence="2">Uncharacterized protein</fullName>
    </submittedName>
</protein>
<dbReference type="WBParaSite" id="PSAMB.scaffold4966size13026.g25594.t1">
    <property type="protein sequence ID" value="PSAMB.scaffold4966size13026.g25594.t1"/>
    <property type="gene ID" value="PSAMB.scaffold4966size13026.g25594"/>
</dbReference>
<organism evidence="1 2">
    <name type="scientific">Plectus sambesii</name>
    <dbReference type="NCBI Taxonomy" id="2011161"/>
    <lineage>
        <taxon>Eukaryota</taxon>
        <taxon>Metazoa</taxon>
        <taxon>Ecdysozoa</taxon>
        <taxon>Nematoda</taxon>
        <taxon>Chromadorea</taxon>
        <taxon>Plectida</taxon>
        <taxon>Plectina</taxon>
        <taxon>Plectoidea</taxon>
        <taxon>Plectidae</taxon>
        <taxon>Plectus</taxon>
    </lineage>
</organism>
<keyword evidence="1" id="KW-1185">Reference proteome</keyword>
<evidence type="ECO:0000313" key="2">
    <source>
        <dbReference type="WBParaSite" id="PSAMB.scaffold4966size13026.g25594.t1"/>
    </source>
</evidence>
<evidence type="ECO:0000313" key="1">
    <source>
        <dbReference type="Proteomes" id="UP000887566"/>
    </source>
</evidence>
<reference evidence="2" key="1">
    <citation type="submission" date="2022-11" db="UniProtKB">
        <authorList>
            <consortium name="WormBaseParasite"/>
        </authorList>
    </citation>
    <scope>IDENTIFICATION</scope>
</reference>
<sequence>MNANSSGRSVRRLLAVPEEVVKEFQRRHELQSDQSVNDLLTAERRLISSDTDDSDLSPEERKTQIASLLERLSTAQYKFASLYKNEGIIAAPGDMEQSNVRGEATMMTTTTPTESLLEKPKPIAALLQKVKDNIAVEKRALEQATPPPARKLFYFECPF</sequence>
<accession>A0A914WSE1</accession>
<dbReference type="AlphaFoldDB" id="A0A914WSE1"/>